<evidence type="ECO:0000313" key="3">
    <source>
        <dbReference type="EMBL" id="GAT14686.1"/>
    </source>
</evidence>
<dbReference type="Proteomes" id="UP000069654">
    <property type="component" value="Unassembled WGS sequence"/>
</dbReference>
<evidence type="ECO:0000256" key="1">
    <source>
        <dbReference type="SAM" id="MobiDB-lite"/>
    </source>
</evidence>
<dbReference type="AlphaFoldDB" id="A0A100XDN2"/>
<dbReference type="STRING" id="1797.RMCT_1656"/>
<protein>
    <recommendedName>
        <fullName evidence="2">PE-PPE domain-containing protein</fullName>
    </recommendedName>
</protein>
<comment type="caution">
    <text evidence="3">The sequence shown here is derived from an EMBL/GenBank/DDBJ whole genome shotgun (WGS) entry which is preliminary data.</text>
</comment>
<reference evidence="3 4" key="1">
    <citation type="journal article" date="2016" name="Genome Announc.">
        <title>Draft Genome Sequences of Five Rapidly Growing Mycobacterium Species, M. thermoresistibile, M. fortuitum subsp. acetamidolyticum, M. canariasense, M. brisbanense, and M. novocastrense.</title>
        <authorList>
            <person name="Katahira K."/>
            <person name="Ogura Y."/>
            <person name="Gotoh Y."/>
            <person name="Hayashi T."/>
        </authorList>
    </citation>
    <scope>NUCLEOTIDE SEQUENCE [LARGE SCALE GENOMIC DNA]</scope>
    <source>
        <strain evidence="3 4">JCM6362</strain>
    </source>
</reference>
<feature type="region of interest" description="Disordered" evidence="1">
    <location>
        <begin position="309"/>
        <end position="447"/>
    </location>
</feature>
<accession>A0A100XDN2</accession>
<feature type="compositionally biased region" description="Low complexity" evidence="1">
    <location>
        <begin position="349"/>
        <end position="359"/>
    </location>
</feature>
<reference evidence="4" key="2">
    <citation type="submission" date="2016-02" db="EMBL/GenBank/DDBJ databases">
        <title>Draft genome sequence of five rapidly growing Mycobacterium species.</title>
        <authorList>
            <person name="Katahira K."/>
            <person name="Gotou Y."/>
            <person name="Iida K."/>
            <person name="Ogura Y."/>
            <person name="Hayashi T."/>
        </authorList>
    </citation>
    <scope>NUCLEOTIDE SEQUENCE [LARGE SCALE GENOMIC DNA]</scope>
    <source>
        <strain evidence="4">JCM6362</strain>
    </source>
</reference>
<proteinExistence type="predicted"/>
<gene>
    <name evidence="3" type="ORF">RMCT_1656</name>
</gene>
<feature type="compositionally biased region" description="Polar residues" evidence="1">
    <location>
        <begin position="374"/>
        <end position="387"/>
    </location>
</feature>
<organism evidence="3 4">
    <name type="scientific">Mycolicibacterium thermoresistibile</name>
    <name type="common">Mycobacterium thermoresistibile</name>
    <dbReference type="NCBI Taxonomy" id="1797"/>
    <lineage>
        <taxon>Bacteria</taxon>
        <taxon>Bacillati</taxon>
        <taxon>Actinomycetota</taxon>
        <taxon>Actinomycetes</taxon>
        <taxon>Mycobacteriales</taxon>
        <taxon>Mycobacteriaceae</taxon>
        <taxon>Mycolicibacterium</taxon>
    </lineage>
</organism>
<sequence>MSSRQVLTEAIELSALIAVGSSTNPAGTGVVNFFQSRFNPPGTDVRTVNFLTGPLGIYAALVSTDESDVVLSSGWGAANASALLSWFNHTDPAALAGNLWVLDNNVARPNGGWGTRYPVFALIGVNPIPTPEIDGVQVIDIGYQYDANSNAPAYFLNPIADLNSLVAYAQRRLHQSELYLPVQDDGTIVDATDTVVECPDTCRVVIGWEDDGTPQYAEIKKVGDTTYVTYLSNGLPLVQPLRLLGPVGSTLADVLEPIATVLVNAGYPDNDPIANPDRYVPGRFLPPPHVVVTALRQLPEAIQDGLTRLHRAGSGSTGPDPAPETGRTESTRFAEAPGAVIRTTGGSVAANGAERLAAAEPTPSVDDRRPTRRVSPNFSTRVGSVSGSAEDPAVAEDSTSVPKTGDATPRRVRGVLQRPTVGAHERPAGERRETGHTGTPGGADPTE</sequence>
<evidence type="ECO:0000259" key="2">
    <source>
        <dbReference type="Pfam" id="PF08237"/>
    </source>
</evidence>
<feature type="domain" description="PE-PPE" evidence="2">
    <location>
        <begin position="103"/>
        <end position="267"/>
    </location>
</feature>
<dbReference type="InterPro" id="IPR013228">
    <property type="entry name" value="PE-PPE_C"/>
</dbReference>
<feature type="compositionally biased region" description="Basic and acidic residues" evidence="1">
    <location>
        <begin position="423"/>
        <end position="435"/>
    </location>
</feature>
<evidence type="ECO:0000313" key="4">
    <source>
        <dbReference type="Proteomes" id="UP000069654"/>
    </source>
</evidence>
<dbReference type="EMBL" id="BCTB01000009">
    <property type="protein sequence ID" value="GAT14686.1"/>
    <property type="molecule type" value="Genomic_DNA"/>
</dbReference>
<name>A0A100XDN2_MYCTH</name>
<dbReference type="Pfam" id="PF08237">
    <property type="entry name" value="PE-PPE"/>
    <property type="match status" value="1"/>
</dbReference>